<protein>
    <submittedName>
        <fullName evidence="2">Transglycosylase</fullName>
    </submittedName>
</protein>
<dbReference type="EMBL" id="CP062222">
    <property type="protein sequence ID" value="QTC92772.1"/>
    <property type="molecule type" value="Genomic_DNA"/>
</dbReference>
<evidence type="ECO:0000313" key="3">
    <source>
        <dbReference type="Proteomes" id="UP000663918"/>
    </source>
</evidence>
<keyword evidence="3" id="KW-1185">Reference proteome</keyword>
<proteinExistence type="predicted"/>
<feature type="transmembrane region" description="Helical" evidence="1">
    <location>
        <begin position="6"/>
        <end position="23"/>
    </location>
</feature>
<evidence type="ECO:0000256" key="1">
    <source>
        <dbReference type="SAM" id="Phobius"/>
    </source>
</evidence>
<dbReference type="Proteomes" id="UP000663918">
    <property type="component" value="Chromosome"/>
</dbReference>
<evidence type="ECO:0000313" key="2">
    <source>
        <dbReference type="EMBL" id="QTC92772.1"/>
    </source>
</evidence>
<gene>
    <name evidence="2" type="ORF">IFJ75_07945</name>
</gene>
<keyword evidence="1" id="KW-0812">Transmembrane</keyword>
<feature type="transmembrane region" description="Helical" evidence="1">
    <location>
        <begin position="30"/>
        <end position="52"/>
    </location>
</feature>
<organism evidence="2 3">
    <name type="scientific">Brevundimonas goettingensis</name>
    <dbReference type="NCBI Taxonomy" id="2774190"/>
    <lineage>
        <taxon>Bacteria</taxon>
        <taxon>Pseudomonadati</taxon>
        <taxon>Pseudomonadota</taxon>
        <taxon>Alphaproteobacteria</taxon>
        <taxon>Caulobacterales</taxon>
        <taxon>Caulobacteraceae</taxon>
        <taxon>Brevundimonas</taxon>
    </lineage>
</organism>
<name>A0A975GWM3_9CAUL</name>
<accession>A0A975GWM3</accession>
<dbReference type="KEGG" id="bgoe:IFJ75_07945"/>
<dbReference type="RefSeq" id="WP_207932051.1">
    <property type="nucleotide sequence ID" value="NZ_CP062222.1"/>
</dbReference>
<sequence>MQYADIVIAALGVLAVAWIADLLSGKRGYFAALLVAGVGAVCGWFLPIRVFANTTMDSWQWVIWALGGAVFSLVAYYLFRNKR</sequence>
<keyword evidence="1" id="KW-0472">Membrane</keyword>
<reference evidence="2" key="1">
    <citation type="submission" date="2020-09" db="EMBL/GenBank/DDBJ databases">
        <title>Brevundimonas sp. LVF2 isolated from a puddle in Goettingen, Germany.</title>
        <authorList>
            <person name="Friedrich I."/>
            <person name="Klassen A."/>
            <person name="Hannes N."/>
            <person name="Schneider D."/>
            <person name="Hertel R."/>
            <person name="Daniel R."/>
        </authorList>
    </citation>
    <scope>NUCLEOTIDE SEQUENCE</scope>
    <source>
        <strain evidence="2">LVF2</strain>
    </source>
</reference>
<feature type="transmembrane region" description="Helical" evidence="1">
    <location>
        <begin position="58"/>
        <end position="79"/>
    </location>
</feature>
<keyword evidence="1" id="KW-1133">Transmembrane helix</keyword>
<dbReference type="AlphaFoldDB" id="A0A975GWM3"/>